<dbReference type="GO" id="GO:0003955">
    <property type="term" value="F:NAD(P)H dehydrogenase (quinone) activity"/>
    <property type="evidence" value="ECO:0007669"/>
    <property type="project" value="InterPro"/>
</dbReference>
<dbReference type="EMBL" id="CP014503">
    <property type="protein sequence ID" value="ANB15923.1"/>
    <property type="molecule type" value="Genomic_DNA"/>
</dbReference>
<keyword evidence="5" id="KW-1185">Reference proteome</keyword>
<dbReference type="InterPro" id="IPR010089">
    <property type="entry name" value="Flavoprotein_WrbA-like"/>
</dbReference>
<dbReference type="NCBIfam" id="TIGR01755">
    <property type="entry name" value="flav_wrbA"/>
    <property type="match status" value="1"/>
</dbReference>
<gene>
    <name evidence="4" type="primary">PST2</name>
    <name evidence="4" type="ORF">AWJ20_3567</name>
</gene>
<reference evidence="4 5" key="1">
    <citation type="submission" date="2016-02" db="EMBL/GenBank/DDBJ databases">
        <title>Complete genome sequence and transcriptome regulation of the pentose utilising yeast Sugiyamaella lignohabitans.</title>
        <authorList>
            <person name="Bellasio M."/>
            <person name="Peymann A."/>
            <person name="Valli M."/>
            <person name="Sipitzky M."/>
            <person name="Graf A."/>
            <person name="Sauer M."/>
            <person name="Marx H."/>
            <person name="Mattanovich D."/>
        </authorList>
    </citation>
    <scope>NUCLEOTIDE SEQUENCE [LARGE SCALE GENOMIC DNA]</scope>
    <source>
        <strain evidence="4 5">CBS 10342</strain>
    </source>
</reference>
<sequence length="287" mass="28102">MFQLPETLPDEVLTAIHAAPKPNYPIITQDDLVKFDGFLFGLPTRYGTFPSQFSSFWDATGGLWATGALYGKYYGQFVSTGTPGGGQEVTIRNSMSSFAHHGLLYVPLGYKNSFAQLSSLDSVHGGSPWGAGAYAGADGSRQPSASEKEVAEIQGKSFGEILVRAHGGAAAHASTSESTGATTGTAAAAGGAAGAAATSSSGAPASGNAATGAVNKATNTATGAANTATGAASGAAHTASGAATGAVNTAAGAASGAAGAVTGAAGRSSQPTENEKPKSGSKCCIVM</sequence>
<evidence type="ECO:0000256" key="2">
    <source>
        <dbReference type="SAM" id="MobiDB-lite"/>
    </source>
</evidence>
<evidence type="ECO:0000259" key="3">
    <source>
        <dbReference type="PROSITE" id="PS50902"/>
    </source>
</evidence>
<dbReference type="InterPro" id="IPR029039">
    <property type="entry name" value="Flavoprotein-like_sf"/>
</dbReference>
<protein>
    <submittedName>
        <fullName evidence="4">Pst2p</fullName>
    </submittedName>
</protein>
<comment type="similarity">
    <text evidence="1">Belongs to the WrbA family.</text>
</comment>
<accession>A0A167G009</accession>
<feature type="domain" description="Flavodoxin-like" evidence="3">
    <location>
        <begin position="1"/>
        <end position="158"/>
    </location>
</feature>
<dbReference type="AlphaFoldDB" id="A0A167G009"/>
<dbReference type="SUPFAM" id="SSF52218">
    <property type="entry name" value="Flavoproteins"/>
    <property type="match status" value="1"/>
</dbReference>
<dbReference type="NCBIfam" id="NF002999">
    <property type="entry name" value="PRK03767.1"/>
    <property type="match status" value="1"/>
</dbReference>
<dbReference type="PROSITE" id="PS50902">
    <property type="entry name" value="FLAVODOXIN_LIKE"/>
    <property type="match status" value="1"/>
</dbReference>
<dbReference type="GO" id="GO:0010181">
    <property type="term" value="F:FMN binding"/>
    <property type="evidence" value="ECO:0007669"/>
    <property type="project" value="InterPro"/>
</dbReference>
<dbReference type="InterPro" id="IPR008254">
    <property type="entry name" value="Flavodoxin/NO_synth"/>
</dbReference>
<dbReference type="FunFam" id="3.40.50.360:FF:000001">
    <property type="entry name" value="NAD(P)H dehydrogenase (Quinone) FQR1-like"/>
    <property type="match status" value="1"/>
</dbReference>
<evidence type="ECO:0000256" key="1">
    <source>
        <dbReference type="ARBA" id="ARBA00006961"/>
    </source>
</evidence>
<dbReference type="Gene3D" id="3.40.50.360">
    <property type="match status" value="1"/>
</dbReference>
<dbReference type="Proteomes" id="UP000189580">
    <property type="component" value="Chromosome b"/>
</dbReference>
<dbReference type="GeneID" id="30035603"/>
<evidence type="ECO:0000313" key="5">
    <source>
        <dbReference type="Proteomes" id="UP000189580"/>
    </source>
</evidence>
<proteinExistence type="inferred from homology"/>
<name>A0A167G009_9ASCO</name>
<evidence type="ECO:0000313" key="4">
    <source>
        <dbReference type="EMBL" id="ANB15923.1"/>
    </source>
</evidence>
<feature type="region of interest" description="Disordered" evidence="2">
    <location>
        <begin position="260"/>
        <end position="282"/>
    </location>
</feature>
<dbReference type="OrthoDB" id="504689at2759"/>
<dbReference type="GO" id="GO:0016020">
    <property type="term" value="C:membrane"/>
    <property type="evidence" value="ECO:0007669"/>
    <property type="project" value="TreeGrafter"/>
</dbReference>
<dbReference type="RefSeq" id="XP_018738400.1">
    <property type="nucleotide sequence ID" value="XM_018880595.1"/>
</dbReference>
<dbReference type="PANTHER" id="PTHR30546">
    <property type="entry name" value="FLAVODOXIN-RELATED PROTEIN WRBA-RELATED"/>
    <property type="match status" value="1"/>
</dbReference>
<dbReference type="PANTHER" id="PTHR30546:SF23">
    <property type="entry name" value="FLAVOPROTEIN-LIKE PROTEIN YCP4-RELATED"/>
    <property type="match status" value="1"/>
</dbReference>
<organism evidence="4 5">
    <name type="scientific">Sugiyamaella lignohabitans</name>
    <dbReference type="NCBI Taxonomy" id="796027"/>
    <lineage>
        <taxon>Eukaryota</taxon>
        <taxon>Fungi</taxon>
        <taxon>Dikarya</taxon>
        <taxon>Ascomycota</taxon>
        <taxon>Saccharomycotina</taxon>
        <taxon>Dipodascomycetes</taxon>
        <taxon>Dipodascales</taxon>
        <taxon>Trichomonascaceae</taxon>
        <taxon>Sugiyamaella</taxon>
    </lineage>
</organism>
<dbReference type="KEGG" id="slb:AWJ20_3567"/>